<sequence>MEDGLRTPTSLEYLCLDWHLERTLVKPEYGLLPPDLHSSKFKDWSTKLHALRSALAHFHETKAQLIEIHKTEYESLVAKQWLEEGAMYDAMKAFLWIDEEADRSQKSFLRPLAVQGCLQGPNSQGPCAHVFSQSQLEHILVFNHRYVDIKFTDYFWELMRIEAARAKKPFLALPRWIRQNAGLFFSFSKLIFLRHRGNAIQRYYTVHNPNTPLRLGHPLWHALHEALEGNFQEPDAFGLEHWPTLIYLSYPGIFANLAPSEEFNRRCREVISRSPVGPRILCEDAVAEVVLSDRLAAREYYNTRLEYIAAQKAVHNLEKELFPGNNVHPFINFPTIQLPNAPADPQFDNRYYPDGLPASAIQL</sequence>
<name>A0A3N4HQ94_ASCIM</name>
<dbReference type="EMBL" id="ML119796">
    <property type="protein sequence ID" value="RPA74221.1"/>
    <property type="molecule type" value="Genomic_DNA"/>
</dbReference>
<proteinExistence type="predicted"/>
<dbReference type="AlphaFoldDB" id="A0A3N4HQ94"/>
<reference evidence="1 2" key="1">
    <citation type="journal article" date="2018" name="Nat. Ecol. Evol.">
        <title>Pezizomycetes genomes reveal the molecular basis of ectomycorrhizal truffle lifestyle.</title>
        <authorList>
            <person name="Murat C."/>
            <person name="Payen T."/>
            <person name="Noel B."/>
            <person name="Kuo A."/>
            <person name="Morin E."/>
            <person name="Chen J."/>
            <person name="Kohler A."/>
            <person name="Krizsan K."/>
            <person name="Balestrini R."/>
            <person name="Da Silva C."/>
            <person name="Montanini B."/>
            <person name="Hainaut M."/>
            <person name="Levati E."/>
            <person name="Barry K.W."/>
            <person name="Belfiori B."/>
            <person name="Cichocki N."/>
            <person name="Clum A."/>
            <person name="Dockter R.B."/>
            <person name="Fauchery L."/>
            <person name="Guy J."/>
            <person name="Iotti M."/>
            <person name="Le Tacon F."/>
            <person name="Lindquist E.A."/>
            <person name="Lipzen A."/>
            <person name="Malagnac F."/>
            <person name="Mello A."/>
            <person name="Molinier V."/>
            <person name="Miyauchi S."/>
            <person name="Poulain J."/>
            <person name="Riccioni C."/>
            <person name="Rubini A."/>
            <person name="Sitrit Y."/>
            <person name="Splivallo R."/>
            <person name="Traeger S."/>
            <person name="Wang M."/>
            <person name="Zifcakova L."/>
            <person name="Wipf D."/>
            <person name="Zambonelli A."/>
            <person name="Paolocci F."/>
            <person name="Nowrousian M."/>
            <person name="Ottonello S."/>
            <person name="Baldrian P."/>
            <person name="Spatafora J.W."/>
            <person name="Henrissat B."/>
            <person name="Nagy L.G."/>
            <person name="Aury J.M."/>
            <person name="Wincker P."/>
            <person name="Grigoriev I.V."/>
            <person name="Bonfante P."/>
            <person name="Martin F.M."/>
        </authorList>
    </citation>
    <scope>NUCLEOTIDE SEQUENCE [LARGE SCALE GENOMIC DNA]</scope>
    <source>
        <strain evidence="1 2">RN42</strain>
    </source>
</reference>
<keyword evidence="2" id="KW-1185">Reference proteome</keyword>
<evidence type="ECO:0000313" key="2">
    <source>
        <dbReference type="Proteomes" id="UP000275078"/>
    </source>
</evidence>
<evidence type="ECO:0000313" key="1">
    <source>
        <dbReference type="EMBL" id="RPA74221.1"/>
    </source>
</evidence>
<accession>A0A3N4HQ94</accession>
<organism evidence="1 2">
    <name type="scientific">Ascobolus immersus RN42</name>
    <dbReference type="NCBI Taxonomy" id="1160509"/>
    <lineage>
        <taxon>Eukaryota</taxon>
        <taxon>Fungi</taxon>
        <taxon>Dikarya</taxon>
        <taxon>Ascomycota</taxon>
        <taxon>Pezizomycotina</taxon>
        <taxon>Pezizomycetes</taxon>
        <taxon>Pezizales</taxon>
        <taxon>Ascobolaceae</taxon>
        <taxon>Ascobolus</taxon>
    </lineage>
</organism>
<gene>
    <name evidence="1" type="ORF">BJ508DRAFT_333244</name>
</gene>
<dbReference type="Proteomes" id="UP000275078">
    <property type="component" value="Unassembled WGS sequence"/>
</dbReference>
<protein>
    <submittedName>
        <fullName evidence="1">Uncharacterized protein</fullName>
    </submittedName>
</protein>